<gene>
    <name evidence="1" type="ORF">BO66DRAFT_394771</name>
</gene>
<evidence type="ECO:0000313" key="1">
    <source>
        <dbReference type="EMBL" id="RAH66236.1"/>
    </source>
</evidence>
<accession>A0ACD1GY88</accession>
<protein>
    <submittedName>
        <fullName evidence="1">Uncharacterized protein</fullName>
    </submittedName>
</protein>
<proteinExistence type="predicted"/>
<organism evidence="1 2">
    <name type="scientific">Aspergillus aculeatinus CBS 121060</name>
    <dbReference type="NCBI Taxonomy" id="1448322"/>
    <lineage>
        <taxon>Eukaryota</taxon>
        <taxon>Fungi</taxon>
        <taxon>Dikarya</taxon>
        <taxon>Ascomycota</taxon>
        <taxon>Pezizomycotina</taxon>
        <taxon>Eurotiomycetes</taxon>
        <taxon>Eurotiomycetidae</taxon>
        <taxon>Eurotiales</taxon>
        <taxon>Aspergillaceae</taxon>
        <taxon>Aspergillus</taxon>
        <taxon>Aspergillus subgen. Circumdati</taxon>
    </lineage>
</organism>
<dbReference type="Proteomes" id="UP000249661">
    <property type="component" value="Unassembled WGS sequence"/>
</dbReference>
<evidence type="ECO:0000313" key="2">
    <source>
        <dbReference type="Proteomes" id="UP000249661"/>
    </source>
</evidence>
<keyword evidence="2" id="KW-1185">Reference proteome</keyword>
<reference evidence="1" key="1">
    <citation type="submission" date="2018-02" db="EMBL/GenBank/DDBJ databases">
        <title>The genomes of Aspergillus section Nigri reveals drivers in fungal speciation.</title>
        <authorList>
            <consortium name="DOE Joint Genome Institute"/>
            <person name="Vesth T.C."/>
            <person name="Nybo J."/>
            <person name="Theobald S."/>
            <person name="Brandl J."/>
            <person name="Frisvad J.C."/>
            <person name="Nielsen K.F."/>
            <person name="Lyhne E.K."/>
            <person name="Kogle M.E."/>
            <person name="Kuo A."/>
            <person name="Riley R."/>
            <person name="Clum A."/>
            <person name="Nolan M."/>
            <person name="Lipzen A."/>
            <person name="Salamov A."/>
            <person name="Henrissat B."/>
            <person name="Wiebenga A."/>
            <person name="De vries R.P."/>
            <person name="Grigoriev I.V."/>
            <person name="Mortensen U.H."/>
            <person name="Andersen M.R."/>
            <person name="Baker S.E."/>
        </authorList>
    </citation>
    <scope>NUCLEOTIDE SEQUENCE</scope>
    <source>
        <strain evidence="1">CBS 121060</strain>
    </source>
</reference>
<dbReference type="EMBL" id="KZ824984">
    <property type="protein sequence ID" value="RAH66236.1"/>
    <property type="molecule type" value="Genomic_DNA"/>
</dbReference>
<sequence>MTVYLPLKRCQQTETGNYPSFLPSFLHPFTVGIQRLIEASELDPIRSQVIREGYWTWTVLYNG</sequence>
<name>A0ACD1GY88_9EURO</name>